<evidence type="ECO:0000256" key="7">
    <source>
        <dbReference type="NCBIfam" id="TIGR00487"/>
    </source>
</evidence>
<evidence type="ECO:0000313" key="11">
    <source>
        <dbReference type="Proteomes" id="UP000015645"/>
    </source>
</evidence>
<evidence type="ECO:0000256" key="4">
    <source>
        <dbReference type="ARBA" id="ARBA00022741"/>
    </source>
</evidence>
<dbReference type="InterPro" id="IPR006847">
    <property type="entry name" value="IF2_N"/>
</dbReference>
<gene>
    <name evidence="10" type="ORF">L931_07250</name>
</gene>
<dbReference type="GO" id="GO:0005525">
    <property type="term" value="F:GTP binding"/>
    <property type="evidence" value="ECO:0007669"/>
    <property type="project" value="UniProtKB-KW"/>
</dbReference>
<keyword evidence="4" id="KW-0547">Nucleotide-binding</keyword>
<feature type="non-terminal residue" evidence="10">
    <location>
        <position position="270"/>
    </location>
</feature>
<comment type="caution">
    <text evidence="10">The sequence shown here is derived from an EMBL/GenBank/DDBJ whole genome shotgun (WGS) entry which is preliminary data.</text>
</comment>
<dbReference type="Pfam" id="PF04760">
    <property type="entry name" value="IF2_N"/>
    <property type="match status" value="1"/>
</dbReference>
<evidence type="ECO:0000256" key="3">
    <source>
        <dbReference type="ARBA" id="ARBA00022540"/>
    </source>
</evidence>
<dbReference type="InterPro" id="IPR000178">
    <property type="entry name" value="TF_IF2_bacterial-like"/>
</dbReference>
<dbReference type="InterPro" id="IPR000795">
    <property type="entry name" value="T_Tr_GTP-bd_dom"/>
</dbReference>
<evidence type="ECO:0000313" key="10">
    <source>
        <dbReference type="EMBL" id="EQD97840.1"/>
    </source>
</evidence>
<dbReference type="EMBL" id="ASYS01000156">
    <property type="protein sequence ID" value="EQD97840.1"/>
    <property type="molecule type" value="Genomic_DNA"/>
</dbReference>
<evidence type="ECO:0000256" key="5">
    <source>
        <dbReference type="ARBA" id="ARBA00022917"/>
    </source>
</evidence>
<dbReference type="InterPro" id="IPR027417">
    <property type="entry name" value="P-loop_NTPase"/>
</dbReference>
<dbReference type="PRINTS" id="PR00449">
    <property type="entry name" value="RASTRNSFRMNG"/>
</dbReference>
<dbReference type="PANTHER" id="PTHR43381">
    <property type="entry name" value="TRANSLATION INITIATION FACTOR IF-2-RELATED"/>
    <property type="match status" value="1"/>
</dbReference>
<dbReference type="GO" id="GO:0003924">
    <property type="term" value="F:GTPase activity"/>
    <property type="evidence" value="ECO:0007669"/>
    <property type="project" value="InterPro"/>
</dbReference>
<dbReference type="NCBIfam" id="TIGR00487">
    <property type="entry name" value="IF-2"/>
    <property type="match status" value="1"/>
</dbReference>
<dbReference type="SUPFAM" id="SSF52540">
    <property type="entry name" value="P-loop containing nucleoside triphosphate hydrolases"/>
    <property type="match status" value="1"/>
</dbReference>
<dbReference type="InterPro" id="IPR015760">
    <property type="entry name" value="TIF_IF2"/>
</dbReference>
<comment type="function">
    <text evidence="8">One of the essential components for the initiation of protein synthesis. Protects formylmethionyl-tRNA from spontaneous hydrolysis and promotes its binding to the 30S ribosomal subunits. Also involved in the hydrolysis of GTP during the formation of the 70S ribosomal complex.</text>
</comment>
<accession>T2SZU0</accession>
<dbReference type="CDD" id="cd01887">
    <property type="entry name" value="IF2_eIF5B"/>
    <property type="match status" value="1"/>
</dbReference>
<dbReference type="GO" id="GO:0005829">
    <property type="term" value="C:cytosol"/>
    <property type="evidence" value="ECO:0007669"/>
    <property type="project" value="TreeGrafter"/>
</dbReference>
<keyword evidence="3 8" id="KW-0396">Initiation factor</keyword>
<proteinExistence type="inferred from homology"/>
<keyword evidence="5 8" id="KW-0648">Protein biosynthesis</keyword>
<evidence type="ECO:0000256" key="2">
    <source>
        <dbReference type="ARBA" id="ARBA00020675"/>
    </source>
</evidence>
<protein>
    <recommendedName>
        <fullName evidence="2 7">Translation initiation factor IF-2</fullName>
    </recommendedName>
</protein>
<feature type="domain" description="Tr-type G" evidence="9">
    <location>
        <begin position="73"/>
        <end position="242"/>
    </location>
</feature>
<feature type="non-terminal residue" evidence="10">
    <location>
        <position position="1"/>
    </location>
</feature>
<dbReference type="InterPro" id="IPR005225">
    <property type="entry name" value="Small_GTP-bd"/>
</dbReference>
<dbReference type="PROSITE" id="PS51722">
    <property type="entry name" value="G_TR_2"/>
    <property type="match status" value="1"/>
</dbReference>
<evidence type="ECO:0000259" key="9">
    <source>
        <dbReference type="PROSITE" id="PS51722"/>
    </source>
</evidence>
<evidence type="ECO:0000256" key="1">
    <source>
        <dbReference type="ARBA" id="ARBA00007733"/>
    </source>
</evidence>
<dbReference type="PANTHER" id="PTHR43381:SF5">
    <property type="entry name" value="TR-TYPE G DOMAIN-CONTAINING PROTEIN"/>
    <property type="match status" value="1"/>
</dbReference>
<dbReference type="AlphaFoldDB" id="T2SZU0"/>
<dbReference type="Gene3D" id="3.40.50.300">
    <property type="entry name" value="P-loop containing nucleotide triphosphate hydrolases"/>
    <property type="match status" value="1"/>
</dbReference>
<dbReference type="FunFam" id="3.40.50.300:FF:000019">
    <property type="entry name" value="Translation initiation factor IF-2"/>
    <property type="match status" value="1"/>
</dbReference>
<keyword evidence="6" id="KW-0342">GTP-binding</keyword>
<sequence>EEVRVYEFAQKANLNLADVIKTLFNLGLMVTKNDFLDKDSIEILAEEFHLEISVQNTLEEFEVEEVLEGVKKERPPVVTIMGHVDHGKTSLLDKIRDKRVAHTEAGGITQHIGAYMVEKNDKWVSFIDTPGHEAFSQMRNRGAQVTDIAVIVIAADDGVKQQTIEALEHAKAANVPVIFAMNKMDKPNVNPDKLKAECAELGYNPVDWGGEHEFIPVSAKTGDGIDNLLETILIQADIMELKAIEEGSARAVVLEGSVEKGRGAVATVIV</sequence>
<name>T2SZU0_HELPX</name>
<comment type="similarity">
    <text evidence="1 8">Belongs to the TRAFAC class translation factor GTPase superfamily. Classic translation factor GTPase family. IF-2 subfamily.</text>
</comment>
<evidence type="ECO:0000256" key="8">
    <source>
        <dbReference type="RuleBase" id="RU000644"/>
    </source>
</evidence>
<dbReference type="Proteomes" id="UP000015645">
    <property type="component" value="Unassembled WGS sequence"/>
</dbReference>
<organism evidence="10 11">
    <name type="scientific">Helicobacter pylori PZ5024</name>
    <dbReference type="NCBI Taxonomy" id="1337391"/>
    <lineage>
        <taxon>Bacteria</taxon>
        <taxon>Pseudomonadati</taxon>
        <taxon>Campylobacterota</taxon>
        <taxon>Epsilonproteobacteria</taxon>
        <taxon>Campylobacterales</taxon>
        <taxon>Helicobacteraceae</taxon>
        <taxon>Helicobacter</taxon>
    </lineage>
</organism>
<dbReference type="GO" id="GO:0003743">
    <property type="term" value="F:translation initiation factor activity"/>
    <property type="evidence" value="ECO:0007669"/>
    <property type="project" value="UniProtKB-UniRule"/>
</dbReference>
<evidence type="ECO:0000256" key="6">
    <source>
        <dbReference type="ARBA" id="ARBA00023134"/>
    </source>
</evidence>
<dbReference type="NCBIfam" id="TIGR00231">
    <property type="entry name" value="small_GTP"/>
    <property type="match status" value="1"/>
</dbReference>
<dbReference type="Pfam" id="PF00009">
    <property type="entry name" value="GTP_EFTU"/>
    <property type="match status" value="1"/>
</dbReference>
<reference evidence="10 11" key="1">
    <citation type="journal article" date="2013" name="Genome Announc.">
        <title>Draft Genome Sequences of Helicobacter pylori Strains Isolated from Regions of Low and High Gastric Cancer Risk in Colombia.</title>
        <authorList>
            <person name="Sheh A."/>
            <person name="Piazuelo M.B."/>
            <person name="Wilson K.T."/>
            <person name="Correa P."/>
            <person name="Fox J.G."/>
        </authorList>
    </citation>
    <scope>NUCLEOTIDE SEQUENCE [LARGE SCALE GENOMIC DNA]</scope>
    <source>
        <strain evidence="10 11">PZ5024</strain>
    </source>
</reference>